<gene>
    <name evidence="2" type="ORF">OIDMADRAFT_98470</name>
</gene>
<feature type="non-terminal residue" evidence="2">
    <location>
        <position position="137"/>
    </location>
</feature>
<accession>A0A0C3I2V6</accession>
<organism evidence="2 3">
    <name type="scientific">Oidiodendron maius (strain Zn)</name>
    <dbReference type="NCBI Taxonomy" id="913774"/>
    <lineage>
        <taxon>Eukaryota</taxon>
        <taxon>Fungi</taxon>
        <taxon>Dikarya</taxon>
        <taxon>Ascomycota</taxon>
        <taxon>Pezizomycotina</taxon>
        <taxon>Leotiomycetes</taxon>
        <taxon>Leotiomycetes incertae sedis</taxon>
        <taxon>Myxotrichaceae</taxon>
        <taxon>Oidiodendron</taxon>
    </lineage>
</organism>
<proteinExistence type="predicted"/>
<sequence length="137" mass="15857">WEAVSYAWEGQKPTETLLIEGKPVNVPRIVLQMLKSLRQADRKRFLWIDAICIDQQNEDEKSQQVALMAKIYQNAATGIIWLRIDATKGSKSALMSAFSESHPHVKFKERLTNLAKLPWFQRIWVVQEATLCKYLLV</sequence>
<name>A0A0C3I2V6_OIDMZ</name>
<reference evidence="3" key="2">
    <citation type="submission" date="2015-01" db="EMBL/GenBank/DDBJ databases">
        <title>Evolutionary Origins and Diversification of the Mycorrhizal Mutualists.</title>
        <authorList>
            <consortium name="DOE Joint Genome Institute"/>
            <consortium name="Mycorrhizal Genomics Consortium"/>
            <person name="Kohler A."/>
            <person name="Kuo A."/>
            <person name="Nagy L.G."/>
            <person name="Floudas D."/>
            <person name="Copeland A."/>
            <person name="Barry K.W."/>
            <person name="Cichocki N."/>
            <person name="Veneault-Fourrey C."/>
            <person name="LaButti K."/>
            <person name="Lindquist E.A."/>
            <person name="Lipzen A."/>
            <person name="Lundell T."/>
            <person name="Morin E."/>
            <person name="Murat C."/>
            <person name="Riley R."/>
            <person name="Ohm R."/>
            <person name="Sun H."/>
            <person name="Tunlid A."/>
            <person name="Henrissat B."/>
            <person name="Grigoriev I.V."/>
            <person name="Hibbett D.S."/>
            <person name="Martin F."/>
        </authorList>
    </citation>
    <scope>NUCLEOTIDE SEQUENCE [LARGE SCALE GENOMIC DNA]</scope>
    <source>
        <strain evidence="3">Zn</strain>
    </source>
</reference>
<dbReference type="HOGENOM" id="CLU_004184_6_0_1"/>
<feature type="domain" description="Heterokaryon incompatibility" evidence="1">
    <location>
        <begin position="1"/>
        <end position="128"/>
    </location>
</feature>
<dbReference type="PANTHER" id="PTHR24148">
    <property type="entry name" value="ANKYRIN REPEAT DOMAIN-CONTAINING PROTEIN 39 HOMOLOG-RELATED"/>
    <property type="match status" value="1"/>
</dbReference>
<dbReference type="AlphaFoldDB" id="A0A0C3I2V6"/>
<dbReference type="InterPro" id="IPR010730">
    <property type="entry name" value="HET"/>
</dbReference>
<dbReference type="EMBL" id="KN832870">
    <property type="protein sequence ID" value="KIN08727.1"/>
    <property type="molecule type" value="Genomic_DNA"/>
</dbReference>
<protein>
    <recommendedName>
        <fullName evidence="1">Heterokaryon incompatibility domain-containing protein</fullName>
    </recommendedName>
</protein>
<evidence type="ECO:0000313" key="3">
    <source>
        <dbReference type="Proteomes" id="UP000054321"/>
    </source>
</evidence>
<reference evidence="2 3" key="1">
    <citation type="submission" date="2014-04" db="EMBL/GenBank/DDBJ databases">
        <authorList>
            <consortium name="DOE Joint Genome Institute"/>
            <person name="Kuo A."/>
            <person name="Martino E."/>
            <person name="Perotto S."/>
            <person name="Kohler A."/>
            <person name="Nagy L.G."/>
            <person name="Floudas D."/>
            <person name="Copeland A."/>
            <person name="Barry K.W."/>
            <person name="Cichocki N."/>
            <person name="Veneault-Fourrey C."/>
            <person name="LaButti K."/>
            <person name="Lindquist E.A."/>
            <person name="Lipzen A."/>
            <person name="Lundell T."/>
            <person name="Morin E."/>
            <person name="Murat C."/>
            <person name="Sun H."/>
            <person name="Tunlid A."/>
            <person name="Henrissat B."/>
            <person name="Grigoriev I.V."/>
            <person name="Hibbett D.S."/>
            <person name="Martin F."/>
            <person name="Nordberg H.P."/>
            <person name="Cantor M.N."/>
            <person name="Hua S.X."/>
        </authorList>
    </citation>
    <scope>NUCLEOTIDE SEQUENCE [LARGE SCALE GENOMIC DNA]</scope>
    <source>
        <strain evidence="2 3">Zn</strain>
    </source>
</reference>
<keyword evidence="3" id="KW-1185">Reference proteome</keyword>
<dbReference type="InterPro" id="IPR052895">
    <property type="entry name" value="HetReg/Transcr_Mod"/>
</dbReference>
<dbReference type="OrthoDB" id="3598674at2759"/>
<dbReference type="STRING" id="913774.A0A0C3I2V6"/>
<evidence type="ECO:0000313" key="2">
    <source>
        <dbReference type="EMBL" id="KIN08727.1"/>
    </source>
</evidence>
<dbReference type="InParanoid" id="A0A0C3I2V6"/>
<dbReference type="Proteomes" id="UP000054321">
    <property type="component" value="Unassembled WGS sequence"/>
</dbReference>
<evidence type="ECO:0000259" key="1">
    <source>
        <dbReference type="Pfam" id="PF06985"/>
    </source>
</evidence>
<dbReference type="PANTHER" id="PTHR24148:SF64">
    <property type="entry name" value="HETEROKARYON INCOMPATIBILITY DOMAIN-CONTAINING PROTEIN"/>
    <property type="match status" value="1"/>
</dbReference>
<dbReference type="Pfam" id="PF06985">
    <property type="entry name" value="HET"/>
    <property type="match status" value="1"/>
</dbReference>
<feature type="non-terminal residue" evidence="2">
    <location>
        <position position="1"/>
    </location>
</feature>